<evidence type="ECO:0000313" key="5">
    <source>
        <dbReference type="Proteomes" id="UP001152607"/>
    </source>
</evidence>
<evidence type="ECO:0000256" key="2">
    <source>
        <dbReference type="SAM" id="Phobius"/>
    </source>
</evidence>
<feature type="chain" id="PRO_5040929290" description="Mid2 domain-containing protein" evidence="3">
    <location>
        <begin position="23"/>
        <end position="341"/>
    </location>
</feature>
<gene>
    <name evidence="4" type="ORF">PDIGIT_LOCUS5610</name>
</gene>
<feature type="transmembrane region" description="Helical" evidence="2">
    <location>
        <begin position="221"/>
        <end position="244"/>
    </location>
</feature>
<reference evidence="4" key="1">
    <citation type="submission" date="2023-01" db="EMBL/GenBank/DDBJ databases">
        <authorList>
            <person name="Van Ghelder C."/>
            <person name="Rancurel C."/>
        </authorList>
    </citation>
    <scope>NUCLEOTIDE SEQUENCE</scope>
    <source>
        <strain evidence="4">CNCM I-4278</strain>
    </source>
</reference>
<keyword evidence="5" id="KW-1185">Reference proteome</keyword>
<evidence type="ECO:0000256" key="3">
    <source>
        <dbReference type="SAM" id="SignalP"/>
    </source>
</evidence>
<feature type="region of interest" description="Disordered" evidence="1">
    <location>
        <begin position="167"/>
        <end position="217"/>
    </location>
</feature>
<sequence length="341" mass="35899">MYTGRFVSLAVAVSSLASTASATCYSPNNITRQYFQECTDEPGKISMCCALDRPRAFGGPGDKGPVADKCISNGLCMNTRLHVDKNINITEYWRGDCSIETGSDDPLCLRDLCTERSVHGSTALTPCDGTPDSEDWCCGKNTTSCCGTSTAIKLAKVFSAELRPVAVSQSSSPSSSSKPTESAHAVSSNTPAESSNTPAESSNASAESSDVPKAKGTSTGTIVGCVVAGMTILGAVVVGIVIVLMKRRNQKKGPGDGPYANMHPQHFYKHQPHSDGAFTAELSGGAQSDWEYEKSGSQYRPGVVAPGAPVPVATRHSVRNQDRRFELDSAPIAERGGKHGL</sequence>
<proteinExistence type="predicted"/>
<name>A0A9W4XL68_9PLEO</name>
<evidence type="ECO:0000313" key="4">
    <source>
        <dbReference type="EMBL" id="CAI6332585.1"/>
    </source>
</evidence>
<keyword evidence="2" id="KW-0472">Membrane</keyword>
<feature type="compositionally biased region" description="Low complexity" evidence="1">
    <location>
        <begin position="168"/>
        <end position="177"/>
    </location>
</feature>
<accession>A0A9W4XL68</accession>
<feature type="compositionally biased region" description="Low complexity" evidence="1">
    <location>
        <begin position="301"/>
        <end position="313"/>
    </location>
</feature>
<keyword evidence="3" id="KW-0732">Signal</keyword>
<dbReference type="EMBL" id="CAOQHR010000003">
    <property type="protein sequence ID" value="CAI6332585.1"/>
    <property type="molecule type" value="Genomic_DNA"/>
</dbReference>
<feature type="compositionally biased region" description="Low complexity" evidence="1">
    <location>
        <begin position="191"/>
        <end position="209"/>
    </location>
</feature>
<evidence type="ECO:0000256" key="1">
    <source>
        <dbReference type="SAM" id="MobiDB-lite"/>
    </source>
</evidence>
<protein>
    <recommendedName>
        <fullName evidence="6">Mid2 domain-containing protein</fullName>
    </recommendedName>
</protein>
<feature type="region of interest" description="Disordered" evidence="1">
    <location>
        <begin position="250"/>
        <end position="341"/>
    </location>
</feature>
<keyword evidence="2" id="KW-0812">Transmembrane</keyword>
<dbReference type="Proteomes" id="UP001152607">
    <property type="component" value="Unassembled WGS sequence"/>
</dbReference>
<feature type="signal peptide" evidence="3">
    <location>
        <begin position="1"/>
        <end position="22"/>
    </location>
</feature>
<evidence type="ECO:0008006" key="6">
    <source>
        <dbReference type="Google" id="ProtNLM"/>
    </source>
</evidence>
<comment type="caution">
    <text evidence="4">The sequence shown here is derived from an EMBL/GenBank/DDBJ whole genome shotgun (WGS) entry which is preliminary data.</text>
</comment>
<organism evidence="4 5">
    <name type="scientific">Periconia digitata</name>
    <dbReference type="NCBI Taxonomy" id="1303443"/>
    <lineage>
        <taxon>Eukaryota</taxon>
        <taxon>Fungi</taxon>
        <taxon>Dikarya</taxon>
        <taxon>Ascomycota</taxon>
        <taxon>Pezizomycotina</taxon>
        <taxon>Dothideomycetes</taxon>
        <taxon>Pleosporomycetidae</taxon>
        <taxon>Pleosporales</taxon>
        <taxon>Massarineae</taxon>
        <taxon>Periconiaceae</taxon>
        <taxon>Periconia</taxon>
    </lineage>
</organism>
<keyword evidence="2" id="KW-1133">Transmembrane helix</keyword>
<dbReference type="AlphaFoldDB" id="A0A9W4XL68"/>
<dbReference type="OrthoDB" id="5215637at2759"/>